<keyword evidence="6" id="KW-0406">Ion transport</keyword>
<evidence type="ECO:0000313" key="10">
    <source>
        <dbReference type="Proteomes" id="UP001165060"/>
    </source>
</evidence>
<keyword evidence="8" id="KW-0732">Signal</keyword>
<feature type="signal peptide" evidence="8">
    <location>
        <begin position="1"/>
        <end position="18"/>
    </location>
</feature>
<reference evidence="9 10" key="1">
    <citation type="journal article" date="2023" name="Commun. Biol.">
        <title>Genome analysis of Parmales, the sister group of diatoms, reveals the evolutionary specialization of diatoms from phago-mixotrophs to photoautotrophs.</title>
        <authorList>
            <person name="Ban H."/>
            <person name="Sato S."/>
            <person name="Yoshikawa S."/>
            <person name="Yamada K."/>
            <person name="Nakamura Y."/>
            <person name="Ichinomiya M."/>
            <person name="Sato N."/>
            <person name="Blanc-Mathieu R."/>
            <person name="Endo H."/>
            <person name="Kuwata A."/>
            <person name="Ogata H."/>
        </authorList>
    </citation>
    <scope>NUCLEOTIDE SEQUENCE [LARGE SCALE GENOMIC DNA]</scope>
</reference>
<evidence type="ECO:0000313" key="9">
    <source>
        <dbReference type="EMBL" id="GMI28276.1"/>
    </source>
</evidence>
<sequence length="499" mass="56283">MMQLVLLVVLALAPLTHPFHLPASSPPPRTRSLAPPLQPPPSQPWILQAAAKRGKTDWRDLDLNPQSWTYLDYLSYLRAKEEEAASYPVPTDTTVPSPSPLIISRAPGSRADDDYVGGIPRMERYTARDWWHNVRTLPSSSVLTQVKEPVFWLTGWAVVVSALHRCLVLYEKKAVEYILITKTPHVLLGSALGLLLVFRTNTAYSRFWEGRKIWEQVATTCRALSRYSYLYERDIGKEKTQRVMYLLSAFPFLLRQRVQPRWLLQKMLAKRNLETFVGGTELTSEDSDEAALPASFLNPRKKPWKLLPPEAIRPCGNSQNRPLWVCDRIAAEFAMVKESPTFSSRERLVLIGLVDKLSAAIGECERIVQTPVPLNYPRHTLRFLAIWCITLPFALCGELGLCLGPVMAVVSWTLFGIFEIGVQIEDPFQRTLKLSIICEQIRREVYPHGELWDRRASAFSTLNAEQQNSVPIVATAGGGYTAKTSKSEEAEGHHAAKPT</sequence>
<dbReference type="PANTHER" id="PTHR33281:SF19">
    <property type="entry name" value="VOLTAGE-DEPENDENT ANION CHANNEL-FORMING PROTEIN YNEE"/>
    <property type="match status" value="1"/>
</dbReference>
<dbReference type="PANTHER" id="PTHR33281">
    <property type="entry name" value="UPF0187 PROTEIN YNEE"/>
    <property type="match status" value="1"/>
</dbReference>
<keyword evidence="5" id="KW-1133">Transmembrane helix</keyword>
<dbReference type="EMBL" id="BRYB01002963">
    <property type="protein sequence ID" value="GMI28276.1"/>
    <property type="molecule type" value="Genomic_DNA"/>
</dbReference>
<feature type="chain" id="PRO_5045711076" evidence="8">
    <location>
        <begin position="19"/>
        <end position="499"/>
    </location>
</feature>
<evidence type="ECO:0000256" key="8">
    <source>
        <dbReference type="SAM" id="SignalP"/>
    </source>
</evidence>
<evidence type="ECO:0000256" key="3">
    <source>
        <dbReference type="ARBA" id="ARBA00022475"/>
    </source>
</evidence>
<evidence type="ECO:0000256" key="4">
    <source>
        <dbReference type="ARBA" id="ARBA00022692"/>
    </source>
</evidence>
<dbReference type="InterPro" id="IPR044669">
    <property type="entry name" value="YneE/VCCN1/2-like"/>
</dbReference>
<evidence type="ECO:0000256" key="1">
    <source>
        <dbReference type="ARBA" id="ARBA00004651"/>
    </source>
</evidence>
<evidence type="ECO:0000256" key="7">
    <source>
        <dbReference type="ARBA" id="ARBA00023136"/>
    </source>
</evidence>
<protein>
    <submittedName>
        <fullName evidence="9">Uncharacterized protein</fullName>
    </submittedName>
</protein>
<proteinExistence type="predicted"/>
<keyword evidence="4" id="KW-0812">Transmembrane</keyword>
<keyword evidence="7" id="KW-0472">Membrane</keyword>
<evidence type="ECO:0000256" key="5">
    <source>
        <dbReference type="ARBA" id="ARBA00022989"/>
    </source>
</evidence>
<evidence type="ECO:0000256" key="2">
    <source>
        <dbReference type="ARBA" id="ARBA00022448"/>
    </source>
</evidence>
<keyword evidence="10" id="KW-1185">Reference proteome</keyword>
<dbReference type="Proteomes" id="UP001165060">
    <property type="component" value="Unassembled WGS sequence"/>
</dbReference>
<comment type="subcellular location">
    <subcellularLocation>
        <location evidence="1">Cell membrane</location>
        <topology evidence="1">Multi-pass membrane protein</topology>
    </subcellularLocation>
</comment>
<dbReference type="Pfam" id="PF25539">
    <property type="entry name" value="Bestrophin_2"/>
    <property type="match status" value="1"/>
</dbReference>
<accession>A0ABQ6MKM1</accession>
<keyword evidence="3" id="KW-1003">Cell membrane</keyword>
<organism evidence="9 10">
    <name type="scientific">Tetraparma gracilis</name>
    <dbReference type="NCBI Taxonomy" id="2962635"/>
    <lineage>
        <taxon>Eukaryota</taxon>
        <taxon>Sar</taxon>
        <taxon>Stramenopiles</taxon>
        <taxon>Ochrophyta</taxon>
        <taxon>Bolidophyceae</taxon>
        <taxon>Parmales</taxon>
        <taxon>Triparmaceae</taxon>
        <taxon>Tetraparma</taxon>
    </lineage>
</organism>
<keyword evidence="2" id="KW-0813">Transport</keyword>
<comment type="caution">
    <text evidence="9">The sequence shown here is derived from an EMBL/GenBank/DDBJ whole genome shotgun (WGS) entry which is preliminary data.</text>
</comment>
<name>A0ABQ6MKM1_9STRA</name>
<evidence type="ECO:0000256" key="6">
    <source>
        <dbReference type="ARBA" id="ARBA00023065"/>
    </source>
</evidence>
<gene>
    <name evidence="9" type="ORF">TeGR_g6917</name>
</gene>